<dbReference type="Proteomes" id="UP000006546">
    <property type="component" value="Chromosome"/>
</dbReference>
<dbReference type="KEGG" id="tbe:Trebr_2495"/>
<keyword evidence="14" id="KW-1185">Reference proteome</keyword>
<comment type="caution">
    <text evidence="10">Lacks conserved residue(s) required for the propagation of feature annotation.</text>
</comment>
<feature type="active site" evidence="10">
    <location>
        <position position="159"/>
    </location>
</feature>
<protein>
    <recommendedName>
        <fullName evidence="10">Lipoprotein signal peptidase</fullName>
        <ecNumber evidence="10">3.4.23.36</ecNumber>
    </recommendedName>
    <alternativeName>
        <fullName evidence="10">Prolipoprotein signal peptidase</fullName>
    </alternativeName>
    <alternativeName>
        <fullName evidence="10">Signal peptidase II</fullName>
        <shortName evidence="10">SPase II</shortName>
    </alternativeName>
</protein>
<feature type="transmembrane region" description="Helical" evidence="10">
    <location>
        <begin position="83"/>
        <end position="101"/>
    </location>
</feature>
<evidence type="ECO:0000256" key="7">
    <source>
        <dbReference type="ARBA" id="ARBA00022801"/>
    </source>
</evidence>
<comment type="similarity">
    <text evidence="1 10 12">Belongs to the peptidase A8 family.</text>
</comment>
<keyword evidence="6 10" id="KW-0064">Aspartyl protease</keyword>
<feature type="transmembrane region" description="Helical" evidence="10">
    <location>
        <begin position="20"/>
        <end position="44"/>
    </location>
</feature>
<feature type="transmembrane region" description="Helical" evidence="10">
    <location>
        <begin position="157"/>
        <end position="177"/>
    </location>
</feature>
<dbReference type="GO" id="GO:0005886">
    <property type="term" value="C:plasma membrane"/>
    <property type="evidence" value="ECO:0007669"/>
    <property type="project" value="UniProtKB-SubCell"/>
</dbReference>
<evidence type="ECO:0000313" key="13">
    <source>
        <dbReference type="EMBL" id="AEE17901.1"/>
    </source>
</evidence>
<evidence type="ECO:0000256" key="12">
    <source>
        <dbReference type="RuleBase" id="RU004181"/>
    </source>
</evidence>
<evidence type="ECO:0000256" key="5">
    <source>
        <dbReference type="ARBA" id="ARBA00022692"/>
    </source>
</evidence>
<dbReference type="STRING" id="906968.Trebr_2495"/>
<organism evidence="13 14">
    <name type="scientific">Treponema brennaborense (strain DSM 12168 / CIP 105900 / DD5/3)</name>
    <dbReference type="NCBI Taxonomy" id="906968"/>
    <lineage>
        <taxon>Bacteria</taxon>
        <taxon>Pseudomonadati</taxon>
        <taxon>Spirochaetota</taxon>
        <taxon>Spirochaetia</taxon>
        <taxon>Spirochaetales</taxon>
        <taxon>Treponemataceae</taxon>
        <taxon>Treponema</taxon>
    </lineage>
</organism>
<comment type="subcellular location">
    <subcellularLocation>
        <location evidence="10">Cell inner membrane</location>
        <topology evidence="10">Multi-pass membrane protein</topology>
    </subcellularLocation>
</comment>
<dbReference type="PROSITE" id="PS00855">
    <property type="entry name" value="SPASE_II"/>
    <property type="match status" value="1"/>
</dbReference>
<evidence type="ECO:0000313" key="14">
    <source>
        <dbReference type="Proteomes" id="UP000006546"/>
    </source>
</evidence>
<evidence type="ECO:0000256" key="9">
    <source>
        <dbReference type="ARBA" id="ARBA00023136"/>
    </source>
</evidence>
<keyword evidence="8 10" id="KW-1133">Transmembrane helix</keyword>
<evidence type="ECO:0000256" key="1">
    <source>
        <dbReference type="ARBA" id="ARBA00006139"/>
    </source>
</evidence>
<dbReference type="UniPathway" id="UPA00665"/>
<proteinExistence type="inferred from homology"/>
<dbReference type="eggNOG" id="COG0597">
    <property type="taxonomic scope" value="Bacteria"/>
</dbReference>
<dbReference type="NCBIfam" id="TIGR00077">
    <property type="entry name" value="lspA"/>
    <property type="match status" value="1"/>
</dbReference>
<keyword evidence="2 10" id="KW-1003">Cell membrane</keyword>
<evidence type="ECO:0000256" key="11">
    <source>
        <dbReference type="RuleBase" id="RU000594"/>
    </source>
</evidence>
<gene>
    <name evidence="10" type="primary">lspA</name>
    <name evidence="13" type="ordered locus">Trebr_2495</name>
</gene>
<dbReference type="AlphaFoldDB" id="F4LNE3"/>
<dbReference type="PANTHER" id="PTHR33695:SF1">
    <property type="entry name" value="LIPOPROTEIN SIGNAL PEPTIDASE"/>
    <property type="match status" value="1"/>
</dbReference>
<sequence>MIDDVVPVEFVKNTGLKRKLIPLILTAAIFAADQLTKWLVVTFISPYTVGASFLNGFLRIVHVYNPGIAFSVGNGLPDTIRSVLFAFAPLAVLIVVMVVYFRTNEFSSVQRWAIAGIVGGGLGNLFDRFFRSEGVVDFIDVKFYGLFGLERWPTFNVADMSVLICGATLIISFIIMVKNESKSNRNTVKD</sequence>
<evidence type="ECO:0000256" key="10">
    <source>
        <dbReference type="HAMAP-Rule" id="MF_00161"/>
    </source>
</evidence>
<dbReference type="GO" id="GO:0006508">
    <property type="term" value="P:proteolysis"/>
    <property type="evidence" value="ECO:0007669"/>
    <property type="project" value="UniProtKB-KW"/>
</dbReference>
<dbReference type="PANTHER" id="PTHR33695">
    <property type="entry name" value="LIPOPROTEIN SIGNAL PEPTIDASE"/>
    <property type="match status" value="1"/>
</dbReference>
<evidence type="ECO:0000256" key="2">
    <source>
        <dbReference type="ARBA" id="ARBA00022475"/>
    </source>
</evidence>
<keyword evidence="5 10" id="KW-0812">Transmembrane</keyword>
<dbReference type="HAMAP" id="MF_00161">
    <property type="entry name" value="LspA"/>
    <property type="match status" value="1"/>
</dbReference>
<dbReference type="EC" id="3.4.23.36" evidence="10"/>
<keyword evidence="13" id="KW-0449">Lipoprotein</keyword>
<evidence type="ECO:0000256" key="8">
    <source>
        <dbReference type="ARBA" id="ARBA00022989"/>
    </source>
</evidence>
<evidence type="ECO:0000256" key="4">
    <source>
        <dbReference type="ARBA" id="ARBA00022670"/>
    </source>
</evidence>
<comment type="catalytic activity">
    <reaction evidence="10 11">
        <text>Release of signal peptides from bacterial membrane prolipoproteins. Hydrolyzes -Xaa-Yaa-Zaa-|-(S,diacylglyceryl)Cys-, in which Xaa is hydrophobic (preferably Leu), and Yaa (Ala or Ser) and Zaa (Gly or Ala) have small, neutral side chains.</text>
        <dbReference type="EC" id="3.4.23.36"/>
    </reaction>
</comment>
<accession>F4LNE3</accession>
<reference evidence="14" key="1">
    <citation type="submission" date="2011-04" db="EMBL/GenBank/DDBJ databases">
        <title>The complete genome of Treponema brennaborense DSM 12168.</title>
        <authorList>
            <person name="Lucas S."/>
            <person name="Han J."/>
            <person name="Lapidus A."/>
            <person name="Bruce D."/>
            <person name="Goodwin L."/>
            <person name="Pitluck S."/>
            <person name="Peters L."/>
            <person name="Kyrpides N."/>
            <person name="Mavromatis K."/>
            <person name="Ivanova N."/>
            <person name="Mikhailova N."/>
            <person name="Pagani I."/>
            <person name="Teshima H."/>
            <person name="Detter J.C."/>
            <person name="Tapia R."/>
            <person name="Han C."/>
            <person name="Land M."/>
            <person name="Hauser L."/>
            <person name="Markowitz V."/>
            <person name="Cheng J.-F."/>
            <person name="Hugenholtz P."/>
            <person name="Woyke T."/>
            <person name="Wu D."/>
            <person name="Gronow S."/>
            <person name="Wellnitz S."/>
            <person name="Brambilla E."/>
            <person name="Klenk H.-P."/>
            <person name="Eisen J.A."/>
        </authorList>
    </citation>
    <scope>NUCLEOTIDE SEQUENCE [LARGE SCALE GENOMIC DNA]</scope>
    <source>
        <strain evidence="14">DSM 12168 / CIP 105900 / DD5/3</strain>
    </source>
</reference>
<keyword evidence="3 10" id="KW-0997">Cell inner membrane</keyword>
<dbReference type="EMBL" id="CP002696">
    <property type="protein sequence ID" value="AEE17901.1"/>
    <property type="molecule type" value="Genomic_DNA"/>
</dbReference>
<name>F4LNE3_TREBD</name>
<comment type="pathway">
    <text evidence="10">Protein modification; lipoprotein biosynthesis (signal peptide cleavage).</text>
</comment>
<evidence type="ECO:0000256" key="6">
    <source>
        <dbReference type="ARBA" id="ARBA00022750"/>
    </source>
</evidence>
<evidence type="ECO:0000256" key="3">
    <source>
        <dbReference type="ARBA" id="ARBA00022519"/>
    </source>
</evidence>
<dbReference type="PRINTS" id="PR00781">
    <property type="entry name" value="LIPOSIGPTASE"/>
</dbReference>
<keyword evidence="4 10" id="KW-0645">Protease</keyword>
<dbReference type="RefSeq" id="WP_013759602.1">
    <property type="nucleotide sequence ID" value="NC_015500.1"/>
</dbReference>
<keyword evidence="9 10" id="KW-0472">Membrane</keyword>
<comment type="function">
    <text evidence="10 11">This protein specifically catalyzes the removal of signal peptides from prolipoproteins.</text>
</comment>
<dbReference type="Pfam" id="PF01252">
    <property type="entry name" value="Peptidase_A8"/>
    <property type="match status" value="1"/>
</dbReference>
<keyword evidence="7 10" id="KW-0378">Hydrolase</keyword>
<feature type="active site" evidence="10">
    <location>
        <position position="137"/>
    </location>
</feature>
<dbReference type="InterPro" id="IPR001872">
    <property type="entry name" value="Peptidase_A8"/>
</dbReference>
<dbReference type="HOGENOM" id="CLU_083252_3_1_12"/>
<dbReference type="GO" id="GO:0004190">
    <property type="term" value="F:aspartic-type endopeptidase activity"/>
    <property type="evidence" value="ECO:0007669"/>
    <property type="project" value="UniProtKB-UniRule"/>
</dbReference>